<dbReference type="Pfam" id="PF12837">
    <property type="entry name" value="Fer4_6"/>
    <property type="match status" value="1"/>
</dbReference>
<dbReference type="Proteomes" id="UP000515847">
    <property type="component" value="Chromosome"/>
</dbReference>
<keyword evidence="3" id="KW-1185">Reference proteome</keyword>
<feature type="domain" description="4Fe-4S ferredoxin-type" evidence="1">
    <location>
        <begin position="22"/>
        <end position="49"/>
    </location>
</feature>
<gene>
    <name evidence="2" type="ORF">BR63_18570</name>
</gene>
<dbReference type="OrthoDB" id="5421405at2"/>
<evidence type="ECO:0000259" key="1">
    <source>
        <dbReference type="PROSITE" id="PS51379"/>
    </source>
</evidence>
<evidence type="ECO:0000313" key="3">
    <source>
        <dbReference type="Proteomes" id="UP000515847"/>
    </source>
</evidence>
<name>A0A7G6E8V4_THEFR</name>
<reference evidence="2 3" key="1">
    <citation type="journal article" date="2019" name="Front. Microbiol.">
        <title>Thermoanaerosceptrum fracticalcis gen. nov. sp. nov., a Novel Fumarate-Fermenting Microorganism From a Deep Fractured Carbonate Aquifer of the US Great Basin.</title>
        <authorList>
            <person name="Hamilton-Brehm S.D."/>
            <person name="Stewart L.E."/>
            <person name="Zavarin M."/>
            <person name="Caldwell M."/>
            <person name="Lawson P.A."/>
            <person name="Onstott T.C."/>
            <person name="Grzymski J."/>
            <person name="Neveux I."/>
            <person name="Lollar B.S."/>
            <person name="Russell C.E."/>
            <person name="Moser D.P."/>
        </authorList>
    </citation>
    <scope>NUCLEOTIDE SEQUENCE [LARGE SCALE GENOMIC DNA]</scope>
    <source>
        <strain evidence="2 3">DRI-13</strain>
    </source>
</reference>
<dbReference type="AlphaFoldDB" id="A0A7G6E8V4"/>
<dbReference type="PROSITE" id="PS51379">
    <property type="entry name" value="4FE4S_FER_2"/>
    <property type="match status" value="1"/>
</dbReference>
<dbReference type="EMBL" id="CP045798">
    <property type="protein sequence ID" value="QNB48508.1"/>
    <property type="molecule type" value="Genomic_DNA"/>
</dbReference>
<protein>
    <recommendedName>
        <fullName evidence="1">4Fe-4S ferredoxin-type domain-containing protein</fullName>
    </recommendedName>
</protein>
<dbReference type="SUPFAM" id="SSF54862">
    <property type="entry name" value="4Fe-4S ferredoxins"/>
    <property type="match status" value="1"/>
</dbReference>
<accession>A0A7G6E8V4</accession>
<dbReference type="Gene3D" id="3.30.70.20">
    <property type="match status" value="1"/>
</dbReference>
<proteinExistence type="predicted"/>
<sequence length="49" mass="5394">MRVCPIGAIKVKESRGLIMKKVVLEVDKTKCTGCGKCLNYCAHRAITIN</sequence>
<dbReference type="KEGG" id="tfr:BR63_18570"/>
<dbReference type="InterPro" id="IPR017896">
    <property type="entry name" value="4Fe4S_Fe-S-bd"/>
</dbReference>
<evidence type="ECO:0000313" key="2">
    <source>
        <dbReference type="EMBL" id="QNB48508.1"/>
    </source>
</evidence>
<organism evidence="2 3">
    <name type="scientific">Thermanaerosceptrum fracticalcis</name>
    <dbReference type="NCBI Taxonomy" id="1712410"/>
    <lineage>
        <taxon>Bacteria</taxon>
        <taxon>Bacillati</taxon>
        <taxon>Bacillota</taxon>
        <taxon>Clostridia</taxon>
        <taxon>Eubacteriales</taxon>
        <taxon>Peptococcaceae</taxon>
        <taxon>Thermanaerosceptrum</taxon>
    </lineage>
</organism>